<dbReference type="OrthoDB" id="2396944at2759"/>
<sequence>MGKFRFIEELDNDEKKLPILKIVLYNVIRLAINPSDLPVFLLLINITAVVTEPARNDSDHDDISFSVETRDFMDQDNTVLKLECYHLKLANHLIHTTNSLKKGFILFMNGELLIVDDTYVVHLHDVNFCEYQKAAVNVTNPANLPWLNGPSQSPTNVSSPEKVTRTIASRVKTGRRKKSPTIPKLYLKLKNQPKVTDLAINDLNQDQNSEIQDPSISLK</sequence>
<dbReference type="Proteomes" id="UP000789405">
    <property type="component" value="Unassembled WGS sequence"/>
</dbReference>
<dbReference type="AlphaFoldDB" id="A0A9N9CZG4"/>
<keyword evidence="2" id="KW-1185">Reference proteome</keyword>
<gene>
    <name evidence="1" type="ORF">DERYTH_LOCUS8444</name>
</gene>
<reference evidence="1" key="1">
    <citation type="submission" date="2021-06" db="EMBL/GenBank/DDBJ databases">
        <authorList>
            <person name="Kallberg Y."/>
            <person name="Tangrot J."/>
            <person name="Rosling A."/>
        </authorList>
    </citation>
    <scope>NUCLEOTIDE SEQUENCE</scope>
    <source>
        <strain evidence="1">MA453B</strain>
    </source>
</reference>
<evidence type="ECO:0000313" key="1">
    <source>
        <dbReference type="EMBL" id="CAG8617125.1"/>
    </source>
</evidence>
<comment type="caution">
    <text evidence="1">The sequence shown here is derived from an EMBL/GenBank/DDBJ whole genome shotgun (WGS) entry which is preliminary data.</text>
</comment>
<evidence type="ECO:0000313" key="2">
    <source>
        <dbReference type="Proteomes" id="UP000789405"/>
    </source>
</evidence>
<protein>
    <submittedName>
        <fullName evidence="1">26466_t:CDS:1</fullName>
    </submittedName>
</protein>
<organism evidence="1 2">
    <name type="scientific">Dentiscutata erythropus</name>
    <dbReference type="NCBI Taxonomy" id="1348616"/>
    <lineage>
        <taxon>Eukaryota</taxon>
        <taxon>Fungi</taxon>
        <taxon>Fungi incertae sedis</taxon>
        <taxon>Mucoromycota</taxon>
        <taxon>Glomeromycotina</taxon>
        <taxon>Glomeromycetes</taxon>
        <taxon>Diversisporales</taxon>
        <taxon>Gigasporaceae</taxon>
        <taxon>Dentiscutata</taxon>
    </lineage>
</organism>
<proteinExistence type="predicted"/>
<accession>A0A9N9CZG4</accession>
<dbReference type="EMBL" id="CAJVPY010004367">
    <property type="protein sequence ID" value="CAG8617125.1"/>
    <property type="molecule type" value="Genomic_DNA"/>
</dbReference>
<name>A0A9N9CZG4_9GLOM</name>
<feature type="non-terminal residue" evidence="1">
    <location>
        <position position="1"/>
    </location>
</feature>